<comment type="caution">
    <text evidence="2">The sequence shown here is derived from an EMBL/GenBank/DDBJ whole genome shotgun (WGS) entry which is preliminary data.</text>
</comment>
<sequence length="131" mass="14723">MTLPFKPAINRFEFPLQAVRCPKHGTENFPQKGEHEKGATKQRPISRARSRDECEGMHHPWNTESKGSCGCVATTSSSTAAPSGRLELSALQYFPNSHPSDSIPILIQFSRIFWDARGCVFLCLKNRMIVF</sequence>
<protein>
    <submittedName>
        <fullName evidence="2">Uncharacterized protein</fullName>
    </submittedName>
</protein>
<feature type="region of interest" description="Disordered" evidence="1">
    <location>
        <begin position="25"/>
        <end position="63"/>
    </location>
</feature>
<dbReference type="Proteomes" id="UP000887013">
    <property type="component" value="Unassembled WGS sequence"/>
</dbReference>
<proteinExistence type="predicted"/>
<reference evidence="2" key="1">
    <citation type="submission" date="2020-08" db="EMBL/GenBank/DDBJ databases">
        <title>Multicomponent nature underlies the extraordinary mechanical properties of spider dragline silk.</title>
        <authorList>
            <person name="Kono N."/>
            <person name="Nakamura H."/>
            <person name="Mori M."/>
            <person name="Yoshida Y."/>
            <person name="Ohtoshi R."/>
            <person name="Malay A.D."/>
            <person name="Moran D.A.P."/>
            <person name="Tomita M."/>
            <person name="Numata K."/>
            <person name="Arakawa K."/>
        </authorList>
    </citation>
    <scope>NUCLEOTIDE SEQUENCE</scope>
</reference>
<evidence type="ECO:0000256" key="1">
    <source>
        <dbReference type="SAM" id="MobiDB-lite"/>
    </source>
</evidence>
<dbReference type="EMBL" id="BMAW01034217">
    <property type="protein sequence ID" value="GFU34242.1"/>
    <property type="molecule type" value="Genomic_DNA"/>
</dbReference>
<keyword evidence="3" id="KW-1185">Reference proteome</keyword>
<name>A0A8X6QVX2_NEPPI</name>
<gene>
    <name evidence="2" type="ORF">NPIL_35741</name>
</gene>
<feature type="compositionally biased region" description="Basic and acidic residues" evidence="1">
    <location>
        <begin position="49"/>
        <end position="58"/>
    </location>
</feature>
<evidence type="ECO:0000313" key="3">
    <source>
        <dbReference type="Proteomes" id="UP000887013"/>
    </source>
</evidence>
<dbReference type="AlphaFoldDB" id="A0A8X6QVX2"/>
<organism evidence="2 3">
    <name type="scientific">Nephila pilipes</name>
    <name type="common">Giant wood spider</name>
    <name type="synonym">Nephila maculata</name>
    <dbReference type="NCBI Taxonomy" id="299642"/>
    <lineage>
        <taxon>Eukaryota</taxon>
        <taxon>Metazoa</taxon>
        <taxon>Ecdysozoa</taxon>
        <taxon>Arthropoda</taxon>
        <taxon>Chelicerata</taxon>
        <taxon>Arachnida</taxon>
        <taxon>Araneae</taxon>
        <taxon>Araneomorphae</taxon>
        <taxon>Entelegynae</taxon>
        <taxon>Araneoidea</taxon>
        <taxon>Nephilidae</taxon>
        <taxon>Nephila</taxon>
    </lineage>
</organism>
<accession>A0A8X6QVX2</accession>
<evidence type="ECO:0000313" key="2">
    <source>
        <dbReference type="EMBL" id="GFU34242.1"/>
    </source>
</evidence>